<gene>
    <name evidence="1" type="ORF">RFI_05936</name>
</gene>
<reference evidence="1 2" key="1">
    <citation type="journal article" date="2013" name="Curr. Biol.">
        <title>The Genome of the Foraminiferan Reticulomyxa filosa.</title>
        <authorList>
            <person name="Glockner G."/>
            <person name="Hulsmann N."/>
            <person name="Schleicher M."/>
            <person name="Noegel A.A."/>
            <person name="Eichinger L."/>
            <person name="Gallinger C."/>
            <person name="Pawlowski J."/>
            <person name="Sierra R."/>
            <person name="Euteneuer U."/>
            <person name="Pillet L."/>
            <person name="Moustafa A."/>
            <person name="Platzer M."/>
            <person name="Groth M."/>
            <person name="Szafranski K."/>
            <person name="Schliwa M."/>
        </authorList>
    </citation>
    <scope>NUCLEOTIDE SEQUENCE [LARGE SCALE GENOMIC DNA]</scope>
</reference>
<keyword evidence="2" id="KW-1185">Reference proteome</keyword>
<organism evidence="1 2">
    <name type="scientific">Reticulomyxa filosa</name>
    <dbReference type="NCBI Taxonomy" id="46433"/>
    <lineage>
        <taxon>Eukaryota</taxon>
        <taxon>Sar</taxon>
        <taxon>Rhizaria</taxon>
        <taxon>Retaria</taxon>
        <taxon>Foraminifera</taxon>
        <taxon>Monothalamids</taxon>
        <taxon>Reticulomyxidae</taxon>
        <taxon>Reticulomyxa</taxon>
    </lineage>
</organism>
<proteinExistence type="predicted"/>
<dbReference type="AlphaFoldDB" id="X6NZB6"/>
<accession>X6NZB6</accession>
<name>X6NZB6_RETFI</name>
<dbReference type="EMBL" id="ASPP01005092">
    <property type="protein sequence ID" value="ETO31184.1"/>
    <property type="molecule type" value="Genomic_DNA"/>
</dbReference>
<evidence type="ECO:0000313" key="1">
    <source>
        <dbReference type="EMBL" id="ETO31184.1"/>
    </source>
</evidence>
<comment type="caution">
    <text evidence="1">The sequence shown here is derived from an EMBL/GenBank/DDBJ whole genome shotgun (WGS) entry which is preliminary data.</text>
</comment>
<protein>
    <submittedName>
        <fullName evidence="1">Uncharacterized protein</fullName>
    </submittedName>
</protein>
<dbReference type="Proteomes" id="UP000023152">
    <property type="component" value="Unassembled WGS sequence"/>
</dbReference>
<sequence>MNPKMEIISTFTGSDHFPIRIWFDIVKENMLEDSRNINIERDKEIEKEIPIVKITKDKQKLDKSVMILEDRLEKLIPIYTNKQSDCNNIYNLILWNMYDVFGRIGAFKLQNRNNIMDNGKQLDDKIRSIISLINICMEHNGHINLLNKYMEEYEKKIKGNNEERCSKNNKQTKKKYFEQVRNLLPTAEITLQDDNGKIVECDSDKYKLLTGHYKQLFKEDENNDRWTNEIEDKVKSYIINNVNWNVNMDKGFELEELQKVIGEMPNNKAVFLDQMSNEWIKSLMEISPTTTTNLFNLFV</sequence>
<evidence type="ECO:0000313" key="2">
    <source>
        <dbReference type="Proteomes" id="UP000023152"/>
    </source>
</evidence>